<comment type="caution">
    <text evidence="2">The sequence shown here is derived from an EMBL/GenBank/DDBJ whole genome shotgun (WGS) entry which is preliminary data.</text>
</comment>
<dbReference type="EMBL" id="BJYS01000001">
    <property type="protein sequence ID" value="GEO02471.1"/>
    <property type="molecule type" value="Genomic_DNA"/>
</dbReference>
<organism evidence="2 3">
    <name type="scientific">Adhaeribacter aerolatus</name>
    <dbReference type="NCBI Taxonomy" id="670289"/>
    <lineage>
        <taxon>Bacteria</taxon>
        <taxon>Pseudomonadati</taxon>
        <taxon>Bacteroidota</taxon>
        <taxon>Cytophagia</taxon>
        <taxon>Cytophagales</taxon>
        <taxon>Hymenobacteraceae</taxon>
        <taxon>Adhaeribacter</taxon>
    </lineage>
</organism>
<reference evidence="2 3" key="1">
    <citation type="submission" date="2019-07" db="EMBL/GenBank/DDBJ databases">
        <title>Whole genome shotgun sequence of Adhaeribacter aerolatus NBRC 106133.</title>
        <authorList>
            <person name="Hosoyama A."/>
            <person name="Uohara A."/>
            <person name="Ohji S."/>
            <person name="Ichikawa N."/>
        </authorList>
    </citation>
    <scope>NUCLEOTIDE SEQUENCE [LARGE SCALE GENOMIC DNA]</scope>
    <source>
        <strain evidence="2 3">NBRC 106133</strain>
    </source>
</reference>
<accession>A0A512ARY2</accession>
<dbReference type="InterPro" id="IPR025388">
    <property type="entry name" value="Alginate_export_dom"/>
</dbReference>
<name>A0A512ARY2_9BACT</name>
<feature type="domain" description="Alginate export" evidence="1">
    <location>
        <begin position="15"/>
        <end position="410"/>
    </location>
</feature>
<keyword evidence="3" id="KW-1185">Reference proteome</keyword>
<dbReference type="Pfam" id="PF13372">
    <property type="entry name" value="Alginate_exp"/>
    <property type="match status" value="1"/>
</dbReference>
<dbReference type="AlphaFoldDB" id="A0A512ARY2"/>
<evidence type="ECO:0000259" key="1">
    <source>
        <dbReference type="Pfam" id="PF13372"/>
    </source>
</evidence>
<evidence type="ECO:0000313" key="3">
    <source>
        <dbReference type="Proteomes" id="UP000321532"/>
    </source>
</evidence>
<evidence type="ECO:0000313" key="2">
    <source>
        <dbReference type="EMBL" id="GEO02471.1"/>
    </source>
</evidence>
<proteinExistence type="predicted"/>
<protein>
    <recommendedName>
        <fullName evidence="1">Alginate export domain-containing protein</fullName>
    </recommendedName>
</protein>
<dbReference type="Proteomes" id="UP000321532">
    <property type="component" value="Unassembled WGS sequence"/>
</dbReference>
<sequence length="441" mass="49070">MLGLLSSNFALAQFTISGQVRTRSELRDGQGTLTTKEAAPAFFTSQRTRLNVGYAGYRFKLFTAIQDVRVWGQDASTINRVTPDANDGLMMHEAWGEIMLLDTTAAIENLSLKIGRQELVYDDSRLLGNLDWLQQGRRHDLALLKLEHQGWMGHLGVAYNQNQERKASTIYNGIPTGYTAGTNGIGSLYKSMQFLYVGRKFGKGSASFLVLKDDFNKYHLDSTVRVLDKGTWSRVTSGFYVATNLSPKISFTGSAYLQSGKDKNGGKLRSHLVSAAAMYAVSPQLSIGPGIDYTSGNNRVTPNATNRQFDPLYGTPHKFWGNMDYFYVADGFGKNGLINYYLKSRYKLKDNLVMNLDAHQFVASNNVVNNDRISLDRNFGTELDLVVNYGLTKMINLEAGYSHFFATSTLASSAVKNVSNPDLQADWAYLMINIKPTFLSK</sequence>
<gene>
    <name evidence="2" type="ORF">AAE02nite_01350</name>
</gene>